<evidence type="ECO:0008006" key="10">
    <source>
        <dbReference type="Google" id="ProtNLM"/>
    </source>
</evidence>
<evidence type="ECO:0000256" key="4">
    <source>
        <dbReference type="ARBA" id="ARBA00022692"/>
    </source>
</evidence>
<comment type="caution">
    <text evidence="8">The sequence shown here is derived from an EMBL/GenBank/DDBJ whole genome shotgun (WGS) entry which is preliminary data.</text>
</comment>
<feature type="transmembrane region" description="Helical" evidence="7">
    <location>
        <begin position="267"/>
        <end position="287"/>
    </location>
</feature>
<feature type="transmembrane region" description="Helical" evidence="7">
    <location>
        <begin position="182"/>
        <end position="201"/>
    </location>
</feature>
<evidence type="ECO:0000256" key="2">
    <source>
        <dbReference type="ARBA" id="ARBA00008335"/>
    </source>
</evidence>
<dbReference type="PANTHER" id="PTHR12778">
    <property type="entry name" value="SOLUTE CARRIER FAMILY 33 ACETYL-COA TRANSPORTER -RELATED"/>
    <property type="match status" value="1"/>
</dbReference>
<dbReference type="Gene3D" id="1.20.1250.20">
    <property type="entry name" value="MFS general substrate transporter like domains"/>
    <property type="match status" value="2"/>
</dbReference>
<evidence type="ECO:0000313" key="8">
    <source>
        <dbReference type="EMBL" id="KZD06251.1"/>
    </source>
</evidence>
<dbReference type="InterPro" id="IPR011701">
    <property type="entry name" value="MFS"/>
</dbReference>
<feature type="transmembrane region" description="Helical" evidence="7">
    <location>
        <begin position="325"/>
        <end position="349"/>
    </location>
</feature>
<dbReference type="Proteomes" id="UP000076167">
    <property type="component" value="Unassembled WGS sequence"/>
</dbReference>
<evidence type="ECO:0000313" key="9">
    <source>
        <dbReference type="Proteomes" id="UP000076167"/>
    </source>
</evidence>
<evidence type="ECO:0000256" key="1">
    <source>
        <dbReference type="ARBA" id="ARBA00004141"/>
    </source>
</evidence>
<keyword evidence="5 7" id="KW-1133">Transmembrane helix</keyword>
<dbReference type="SUPFAM" id="SSF103473">
    <property type="entry name" value="MFS general substrate transporter"/>
    <property type="match status" value="1"/>
</dbReference>
<keyword evidence="3" id="KW-0813">Transport</keyword>
<dbReference type="RefSeq" id="WP_063093558.1">
    <property type="nucleotide sequence ID" value="NZ_DFMA01000009.1"/>
</dbReference>
<dbReference type="InterPro" id="IPR036259">
    <property type="entry name" value="MFS_trans_sf"/>
</dbReference>
<organism evidence="8 9">
    <name type="scientific">Thalassospira xiamenensis</name>
    <dbReference type="NCBI Taxonomy" id="220697"/>
    <lineage>
        <taxon>Bacteria</taxon>
        <taxon>Pseudomonadati</taxon>
        <taxon>Pseudomonadota</taxon>
        <taxon>Alphaproteobacteria</taxon>
        <taxon>Rhodospirillales</taxon>
        <taxon>Thalassospiraceae</taxon>
        <taxon>Thalassospira</taxon>
    </lineage>
</organism>
<keyword evidence="4 7" id="KW-0812">Transmembrane</keyword>
<accession>A0ABR5Y5M3</accession>
<gene>
    <name evidence="8" type="ORF">AUP40_10890</name>
</gene>
<evidence type="ECO:0000256" key="3">
    <source>
        <dbReference type="ARBA" id="ARBA00022448"/>
    </source>
</evidence>
<reference evidence="8 9" key="1">
    <citation type="submission" date="2015-12" db="EMBL/GenBank/DDBJ databases">
        <title>Genome sequence of Thalassospira xiamenensis MCCC 1A03005.</title>
        <authorList>
            <person name="Lu L."/>
            <person name="Lai Q."/>
            <person name="Shao Z."/>
            <person name="Qian P."/>
        </authorList>
    </citation>
    <scope>NUCLEOTIDE SEQUENCE [LARGE SCALE GENOMIC DNA]</scope>
    <source>
        <strain evidence="8 9">MCCC 1A03005</strain>
    </source>
</reference>
<feature type="transmembrane region" description="Helical" evidence="7">
    <location>
        <begin position="21"/>
        <end position="40"/>
    </location>
</feature>
<evidence type="ECO:0000256" key="5">
    <source>
        <dbReference type="ARBA" id="ARBA00022989"/>
    </source>
</evidence>
<feature type="transmembrane region" description="Helical" evidence="7">
    <location>
        <begin position="157"/>
        <end position="176"/>
    </location>
</feature>
<sequence>MSGMNADAAGNIPAARRRHGMILFGLNALYVGFGMIMGVVNGGLPTVMRAQGIDISTAGWIYLLYLPFGLTFLWAPLIDRLRLPFLSRRIGWIVTMQAIAVLGLVIVAFSEGAAPLVLFLLGFGVVLAIATMDIALDALAVRVVAPDWRSTASATKLAALSIGTMIGGGVFVALAGDLGWQATFLVLSLVLVFLLCPVLTLGKLDELTGAGADAPESIGGASLLRLLRDAKLRKRLIFLCIACSIMFPLVGLNRLMLVDIGVPVSEIGWIVGTLGPLSMLLISAVSIPLMRCLGLVRSMLIFATVAFAAIVAMAFGFAFQNQLAGIGGAIAVGAGVSGVYVTIATKILGWSAGTQPATDYAAYYGISRFASTLMTVAAAQIVPLVNWGLFYGGGAIALLVMVVLLLVLIGRND</sequence>
<evidence type="ECO:0000256" key="7">
    <source>
        <dbReference type="SAM" id="Phobius"/>
    </source>
</evidence>
<keyword evidence="6 7" id="KW-0472">Membrane</keyword>
<proteinExistence type="inferred from homology"/>
<feature type="transmembrane region" description="Helical" evidence="7">
    <location>
        <begin position="236"/>
        <end position="255"/>
    </location>
</feature>
<dbReference type="Pfam" id="PF07690">
    <property type="entry name" value="MFS_1"/>
    <property type="match status" value="1"/>
</dbReference>
<dbReference type="PANTHER" id="PTHR12778:SF10">
    <property type="entry name" value="MAJOR FACILITATOR SUPERFAMILY DOMAIN-CONTAINING PROTEIN 3"/>
    <property type="match status" value="1"/>
</dbReference>
<feature type="transmembrane region" description="Helical" evidence="7">
    <location>
        <begin position="116"/>
        <end position="136"/>
    </location>
</feature>
<feature type="transmembrane region" description="Helical" evidence="7">
    <location>
        <begin position="90"/>
        <end position="110"/>
    </location>
</feature>
<feature type="transmembrane region" description="Helical" evidence="7">
    <location>
        <begin position="388"/>
        <end position="409"/>
    </location>
</feature>
<feature type="transmembrane region" description="Helical" evidence="7">
    <location>
        <begin position="361"/>
        <end position="382"/>
    </location>
</feature>
<feature type="transmembrane region" description="Helical" evidence="7">
    <location>
        <begin position="60"/>
        <end position="78"/>
    </location>
</feature>
<name>A0ABR5Y5M3_9PROT</name>
<dbReference type="EMBL" id="LPXL01000007">
    <property type="protein sequence ID" value="KZD06251.1"/>
    <property type="molecule type" value="Genomic_DNA"/>
</dbReference>
<dbReference type="InterPro" id="IPR004752">
    <property type="entry name" value="AmpG_permease/AT-1"/>
</dbReference>
<evidence type="ECO:0000256" key="6">
    <source>
        <dbReference type="ARBA" id="ARBA00023136"/>
    </source>
</evidence>
<feature type="transmembrane region" description="Helical" evidence="7">
    <location>
        <begin position="299"/>
        <end position="319"/>
    </location>
</feature>
<protein>
    <recommendedName>
        <fullName evidence="10">MFS transporter</fullName>
    </recommendedName>
</protein>
<comment type="similarity">
    <text evidence="2">Belongs to the major facilitator superfamily.</text>
</comment>
<comment type="subcellular location">
    <subcellularLocation>
        <location evidence="1">Membrane</location>
        <topology evidence="1">Multi-pass membrane protein</topology>
    </subcellularLocation>
</comment>
<keyword evidence="9" id="KW-1185">Reference proteome</keyword>